<evidence type="ECO:0000313" key="3">
    <source>
        <dbReference type="Proteomes" id="UP000000576"/>
    </source>
</evidence>
<dbReference type="EMBL" id="AE008923">
    <property type="protein sequence ID" value="AAM36078.1"/>
    <property type="molecule type" value="Genomic_DNA"/>
</dbReference>
<organism evidence="2 3">
    <name type="scientific">Xanthomonas axonopodis pv. citri (strain 306)</name>
    <dbReference type="NCBI Taxonomy" id="190486"/>
    <lineage>
        <taxon>Bacteria</taxon>
        <taxon>Pseudomonadati</taxon>
        <taxon>Pseudomonadota</taxon>
        <taxon>Gammaproteobacteria</taxon>
        <taxon>Lysobacterales</taxon>
        <taxon>Lysobacteraceae</taxon>
        <taxon>Xanthomonas</taxon>
    </lineage>
</organism>
<evidence type="ECO:0000256" key="1">
    <source>
        <dbReference type="SAM" id="MobiDB-lite"/>
    </source>
</evidence>
<gene>
    <name evidence="2" type="ordered locus">XAC1206</name>
</gene>
<dbReference type="KEGG" id="xac:XAC1206"/>
<evidence type="ECO:0000313" key="2">
    <source>
        <dbReference type="EMBL" id="AAM36078.1"/>
    </source>
</evidence>
<dbReference type="AlphaFoldDB" id="A0AAI7ZE28"/>
<protein>
    <submittedName>
        <fullName evidence="2">Uncharacterized protein</fullName>
    </submittedName>
</protein>
<reference evidence="2 3" key="1">
    <citation type="journal article" date="2002" name="Nature">
        <title>Comparison of the genomes of two Xanthomonas pathogens with differing host specificities.</title>
        <authorList>
            <person name="da Silva A.C."/>
            <person name="Ferro J.A."/>
            <person name="Reinach F.C."/>
            <person name="Farah C.S."/>
            <person name="Furlan L.R."/>
            <person name="Quaggio R.B."/>
            <person name="Monteiro-Vitorello C.B."/>
            <person name="Van Sluys M.A."/>
            <person name="Almeida N.F."/>
            <person name="Alves L.M."/>
            <person name="do Amaral A.M."/>
            <person name="Bertolini M.C."/>
            <person name="Camargo L.E."/>
            <person name="Camarotte G."/>
            <person name="Cannavan F."/>
            <person name="Cardozo J."/>
            <person name="Chambergo F."/>
            <person name="Ciapina L.P."/>
            <person name="Cicarelli R.M."/>
            <person name="Coutinho L.L."/>
            <person name="Cursino-Santos J.R."/>
            <person name="El-Dorry H."/>
            <person name="Faria J.B."/>
            <person name="Ferreira A.J."/>
            <person name="Ferreira R.C."/>
            <person name="Ferro M.I."/>
            <person name="Formighieri E.F."/>
            <person name="Franco M.C."/>
            <person name="Greggio C.C."/>
            <person name="Gruber A."/>
            <person name="Katsuyama A.M."/>
            <person name="Kishi L.T."/>
            <person name="Leite R.P."/>
            <person name="Lemos E.G."/>
            <person name="Lemos M.V."/>
            <person name="Locali E.C."/>
            <person name="Machado M.A."/>
            <person name="Madeira A.M."/>
            <person name="Martinez-Rossi N.M."/>
            <person name="Martins E.C."/>
            <person name="Meidanis J."/>
            <person name="Menck C.F."/>
            <person name="Miyaki C.Y."/>
            <person name="Moon D.H."/>
            <person name="Moreira L.M."/>
            <person name="Novo M.T."/>
            <person name="Okura V.K."/>
            <person name="Oliveira M.C."/>
            <person name="Oliveira V.R."/>
            <person name="Pereira H.A."/>
            <person name="Rossi A."/>
            <person name="Sena J.A."/>
            <person name="Silva C."/>
            <person name="de Souza R.F."/>
            <person name="Spinola L.A."/>
            <person name="Takita M.A."/>
            <person name="Tamura R.E."/>
            <person name="Teixeira E.C."/>
            <person name="Tezza R.I."/>
            <person name="Trindade dos Santos M."/>
            <person name="Truffi D."/>
            <person name="Tsai S.M."/>
            <person name="White F.F."/>
            <person name="Setubal J.C."/>
            <person name="Kitajima J.P."/>
        </authorList>
    </citation>
    <scope>NUCLEOTIDE SEQUENCE [LARGE SCALE GENOMIC DNA]</scope>
    <source>
        <strain evidence="2 3">306</strain>
    </source>
</reference>
<name>A0AAI7ZE28_XANAC</name>
<feature type="compositionally biased region" description="Low complexity" evidence="1">
    <location>
        <begin position="232"/>
        <end position="251"/>
    </location>
</feature>
<dbReference type="Proteomes" id="UP000000576">
    <property type="component" value="Chromosome"/>
</dbReference>
<accession>A0AAI7ZE28</accession>
<feature type="region of interest" description="Disordered" evidence="1">
    <location>
        <begin position="227"/>
        <end position="251"/>
    </location>
</feature>
<proteinExistence type="predicted"/>
<sequence>MMQLARDDGDRAGAGRAGIDASAVGCNDGWRRRMVICSVVSSNDARWMRTLELARLQRRCPDHGPMHPKCDCRSASRACQTSASSSSQFPARTARTVCMRTSFRPALWAIALICSPALGAASRPAVAPARAPVVLPASSEQGGDASVPLPAVLKSGMGYRAFAQAVMEQGWQVVDPLAADSCMAAGDCEIEFIAPGGSARLRVQVGSQAGAAVVQSWRARQVPLDRIGNPTAAAGDAKPAPAAVDAGNNSR</sequence>